<feature type="domain" description="Tyr recombinase" evidence="4">
    <location>
        <begin position="217"/>
        <end position="405"/>
    </location>
</feature>
<dbReference type="OrthoDB" id="892893at2"/>
<dbReference type="PANTHER" id="PTHR30349:SF64">
    <property type="entry name" value="PROPHAGE INTEGRASE INTD-RELATED"/>
    <property type="match status" value="1"/>
</dbReference>
<dbReference type="InterPro" id="IPR002104">
    <property type="entry name" value="Integrase_catalytic"/>
</dbReference>
<dbReference type="EMBL" id="QXFI01000025">
    <property type="protein sequence ID" value="RIV44685.1"/>
    <property type="molecule type" value="Genomic_DNA"/>
</dbReference>
<name>A0A3A1NHD0_9FLAO</name>
<dbReference type="Pfam" id="PF17293">
    <property type="entry name" value="Arm-DNA-bind_5"/>
    <property type="match status" value="1"/>
</dbReference>
<dbReference type="InterPro" id="IPR025269">
    <property type="entry name" value="SAM-like_dom"/>
</dbReference>
<dbReference type="GO" id="GO:0003677">
    <property type="term" value="F:DNA binding"/>
    <property type="evidence" value="ECO:0007669"/>
    <property type="project" value="UniProtKB-KW"/>
</dbReference>
<evidence type="ECO:0000313" key="5">
    <source>
        <dbReference type="EMBL" id="RIV44685.1"/>
    </source>
</evidence>
<keyword evidence="8" id="KW-1185">Reference proteome</keyword>
<dbReference type="Pfam" id="PF13102">
    <property type="entry name" value="Phage_int_SAM_5"/>
    <property type="match status" value="1"/>
</dbReference>
<dbReference type="InterPro" id="IPR013762">
    <property type="entry name" value="Integrase-like_cat_sf"/>
</dbReference>
<evidence type="ECO:0000313" key="6">
    <source>
        <dbReference type="EMBL" id="TXJ94750.1"/>
    </source>
</evidence>
<dbReference type="EMBL" id="VNWK01000025">
    <property type="protein sequence ID" value="TXJ94750.1"/>
    <property type="molecule type" value="Genomic_DNA"/>
</dbReference>
<proteinExistence type="inferred from homology"/>
<keyword evidence="3" id="KW-0233">DNA recombination</keyword>
<dbReference type="Pfam" id="PF00589">
    <property type="entry name" value="Phage_integrase"/>
    <property type="match status" value="1"/>
</dbReference>
<reference evidence="6 8" key="2">
    <citation type="submission" date="2019-07" db="EMBL/GenBank/DDBJ databases">
        <title>Draft genome of two Muricauda strains isolated from deep sea.</title>
        <authorList>
            <person name="Sun C."/>
        </authorList>
    </citation>
    <scope>NUCLEOTIDE SEQUENCE [LARGE SCALE GENOMIC DNA]</scope>
    <source>
        <strain evidence="6 8">72</strain>
    </source>
</reference>
<dbReference type="InterPro" id="IPR035386">
    <property type="entry name" value="Arm-DNA-bind_5"/>
</dbReference>
<evidence type="ECO:0000256" key="1">
    <source>
        <dbReference type="ARBA" id="ARBA00008857"/>
    </source>
</evidence>
<dbReference type="CDD" id="cd01185">
    <property type="entry name" value="INTN1_C_like"/>
    <property type="match status" value="1"/>
</dbReference>
<dbReference type="Proteomes" id="UP000321621">
    <property type="component" value="Unassembled WGS sequence"/>
</dbReference>
<comment type="similarity">
    <text evidence="1">Belongs to the 'phage' integrase family.</text>
</comment>
<dbReference type="AlphaFoldDB" id="A0A3A1NHD0"/>
<organism evidence="5 7">
    <name type="scientific">Flagellimonas pelagia</name>
    <dbReference type="NCBI Taxonomy" id="2306998"/>
    <lineage>
        <taxon>Bacteria</taxon>
        <taxon>Pseudomonadati</taxon>
        <taxon>Bacteroidota</taxon>
        <taxon>Flavobacteriia</taxon>
        <taxon>Flavobacteriales</taxon>
        <taxon>Flavobacteriaceae</taxon>
        <taxon>Flagellimonas</taxon>
    </lineage>
</organism>
<protein>
    <submittedName>
        <fullName evidence="5">Site-specific integrase</fullName>
    </submittedName>
</protein>
<evidence type="ECO:0000313" key="8">
    <source>
        <dbReference type="Proteomes" id="UP000321621"/>
    </source>
</evidence>
<evidence type="ECO:0000313" key="7">
    <source>
        <dbReference type="Proteomes" id="UP000266691"/>
    </source>
</evidence>
<evidence type="ECO:0000259" key="4">
    <source>
        <dbReference type="PROSITE" id="PS51898"/>
    </source>
</evidence>
<dbReference type="SUPFAM" id="SSF56349">
    <property type="entry name" value="DNA breaking-rejoining enzymes"/>
    <property type="match status" value="1"/>
</dbReference>
<dbReference type="GO" id="GO:0015074">
    <property type="term" value="P:DNA integration"/>
    <property type="evidence" value="ECO:0007669"/>
    <property type="project" value="InterPro"/>
</dbReference>
<dbReference type="Proteomes" id="UP000266691">
    <property type="component" value="Unassembled WGS sequence"/>
</dbReference>
<gene>
    <name evidence="5" type="ORF">D2V05_10075</name>
    <name evidence="6" type="ORF">FQ017_09965</name>
</gene>
<evidence type="ECO:0000256" key="3">
    <source>
        <dbReference type="ARBA" id="ARBA00023172"/>
    </source>
</evidence>
<dbReference type="Gene3D" id="1.10.443.10">
    <property type="entry name" value="Intergrase catalytic core"/>
    <property type="match status" value="1"/>
</dbReference>
<dbReference type="GO" id="GO:0006310">
    <property type="term" value="P:DNA recombination"/>
    <property type="evidence" value="ECO:0007669"/>
    <property type="project" value="UniProtKB-KW"/>
</dbReference>
<dbReference type="RefSeq" id="WP_119647450.1">
    <property type="nucleotide sequence ID" value="NZ_QXFI01000025.1"/>
</dbReference>
<dbReference type="InterPro" id="IPR010998">
    <property type="entry name" value="Integrase_recombinase_N"/>
</dbReference>
<comment type="caution">
    <text evidence="5">The sequence shown here is derived from an EMBL/GenBank/DDBJ whole genome shotgun (WGS) entry which is preliminary data.</text>
</comment>
<dbReference type="PANTHER" id="PTHR30349">
    <property type="entry name" value="PHAGE INTEGRASE-RELATED"/>
    <property type="match status" value="1"/>
</dbReference>
<keyword evidence="2" id="KW-0238">DNA-binding</keyword>
<dbReference type="InterPro" id="IPR050090">
    <property type="entry name" value="Tyrosine_recombinase_XerCD"/>
</dbReference>
<evidence type="ECO:0000256" key="2">
    <source>
        <dbReference type="ARBA" id="ARBA00023125"/>
    </source>
</evidence>
<dbReference type="Gene3D" id="1.10.150.130">
    <property type="match status" value="1"/>
</dbReference>
<reference evidence="5 7" key="1">
    <citation type="submission" date="2018-08" db="EMBL/GenBank/DDBJ databases">
        <title>Proposal of Muricauda 72 sp.nov. and Muricauda NH166 sp.nov., isolated from seawater.</title>
        <authorList>
            <person name="Cheng H."/>
            <person name="Wu Y.-H."/>
            <person name="Guo L.-L."/>
            <person name="Xu X.-W."/>
        </authorList>
    </citation>
    <scope>NUCLEOTIDE SEQUENCE [LARGE SCALE GENOMIC DNA]</scope>
    <source>
        <strain evidence="5 7">72</strain>
    </source>
</reference>
<dbReference type="PROSITE" id="PS51898">
    <property type="entry name" value="TYR_RECOMBINASE"/>
    <property type="match status" value="1"/>
</dbReference>
<accession>A0A3A1NHD0</accession>
<dbReference type="InterPro" id="IPR011010">
    <property type="entry name" value="DNA_brk_join_enz"/>
</dbReference>
<sequence>MQLTFSTRNDKQNKDGTLPVRATITFKGIRIRKNITGVKVLPRHWKNQRIKPNTQKEDYNNHIEFNLKLDEFREKVFTVFRYFHLNNIPFSAELIEEKLDDRSFGENSLAPKFFESFDEFIETSRTIKAHGTIKKYNTVSGFLKDFQNEVSYQLRFDNINMDFYEKFRDYCFKDRKTLNNYFGKLVSILKTFMNWAYERGYHDNLEFKKFRRTEDSIEVIYLTMDELMALYRFDFKSKKYAQIRDIYCFGCFTGLRFSDIMNLKSSNVFSDHLKITIVKTKTIDQKIPLNKYAKEILDRYKGTIYEPLPTISNQKFNEYIKECCSKAKINTQITITRYIGQKRIDKTMAKHDLITSHTARKTFVTNSLVLGMKEMVVRNITGHKDEASFKRYVDIAEDFKQKEMDNTWNLVQ</sequence>